<feature type="transmembrane region" description="Helical" evidence="1">
    <location>
        <begin position="340"/>
        <end position="359"/>
    </location>
</feature>
<feature type="transmembrane region" description="Helical" evidence="1">
    <location>
        <begin position="232"/>
        <end position="256"/>
    </location>
</feature>
<dbReference type="RefSeq" id="WP_088910547.1">
    <property type="nucleotide sequence ID" value="NZ_CP018145.1"/>
</dbReference>
<evidence type="ECO:0000256" key="1">
    <source>
        <dbReference type="SAM" id="Phobius"/>
    </source>
</evidence>
<dbReference type="InterPro" id="IPR031617">
    <property type="entry name" value="PelG"/>
</dbReference>
<dbReference type="KEGG" id="bfm:BP422_28455"/>
<organism evidence="2 3">
    <name type="scientific">Brevibacillus formosus</name>
    <dbReference type="NCBI Taxonomy" id="54913"/>
    <lineage>
        <taxon>Bacteria</taxon>
        <taxon>Bacillati</taxon>
        <taxon>Bacillota</taxon>
        <taxon>Bacilli</taxon>
        <taxon>Bacillales</taxon>
        <taxon>Paenibacillaceae</taxon>
        <taxon>Brevibacillus</taxon>
    </lineage>
</organism>
<protein>
    <recommendedName>
        <fullName evidence="4">Transmembrane protein</fullName>
    </recommendedName>
</protein>
<dbReference type="AlphaFoldDB" id="A0A220MPF0"/>
<feature type="transmembrane region" description="Helical" evidence="1">
    <location>
        <begin position="100"/>
        <end position="126"/>
    </location>
</feature>
<keyword evidence="1" id="KW-0472">Membrane</keyword>
<gene>
    <name evidence="2" type="ORF">BP422_28455</name>
</gene>
<keyword evidence="1" id="KW-1133">Transmembrane helix</keyword>
<sequence>MAGIGFELKKMFRNKGYLSSVKAYAFSSLVTVGPMLICMVIITVLQQILLQLNVSYLERMSFLAAVVYAFVFSLLITCGFSMVISRYIADKIYLREYNDIIASLYGVIAVCLGLGGILGGAFYWLAPLPSGFKLVAYLLFVELIVVWLQSAYLSALKDYMRIIRGYLAAVAVTLLAAFLLLNLTELDKGIAMLISLDLGFFIMIVLSMVHLESYFPKRERNYFDFVKYVKKYPSLLGVGLFCSLGFYVHHFIYWLGSPLQEVVADTYVIAPFYDVPAFYASLSILPTMVMFVVSVETAFYEKYRAYYGTILGTGSVQDIKRAKTDMVQTLMQELSFMMEVQLFFSFVALALGITLLPHIGFTSVQMERYNILVIAGYLYAVMFVIVLMLLYFDDRKGALAVTTLFLVSTVVITIAMLSLQNYGFSFFIASFLALVASLGRLIYYLKNIDYYTYCLQPLFVKGRRME</sequence>
<reference evidence="2 3" key="1">
    <citation type="submission" date="2016-11" db="EMBL/GenBank/DDBJ databases">
        <authorList>
            <person name="Jaros S."/>
            <person name="Januszkiewicz K."/>
            <person name="Wedrychowicz H."/>
        </authorList>
    </citation>
    <scope>NUCLEOTIDE SEQUENCE [LARGE SCALE GENOMIC DNA]</scope>
    <source>
        <strain evidence="2 3">NF2</strain>
    </source>
</reference>
<dbReference type="EMBL" id="CP018145">
    <property type="protein sequence ID" value="ASJ57084.1"/>
    <property type="molecule type" value="Genomic_DNA"/>
</dbReference>
<accession>A0A220MPF0</accession>
<name>A0A220MPF0_9BACL</name>
<feature type="transmembrane region" description="Helical" evidence="1">
    <location>
        <begin position="190"/>
        <end position="211"/>
    </location>
</feature>
<feature type="transmembrane region" description="Helical" evidence="1">
    <location>
        <begin position="21"/>
        <end position="45"/>
    </location>
</feature>
<feature type="transmembrane region" description="Helical" evidence="1">
    <location>
        <begin position="371"/>
        <end position="392"/>
    </location>
</feature>
<evidence type="ECO:0000313" key="3">
    <source>
        <dbReference type="Proteomes" id="UP000197781"/>
    </source>
</evidence>
<feature type="transmembrane region" description="Helical" evidence="1">
    <location>
        <begin position="132"/>
        <end position="153"/>
    </location>
</feature>
<evidence type="ECO:0000313" key="2">
    <source>
        <dbReference type="EMBL" id="ASJ57084.1"/>
    </source>
</evidence>
<feature type="transmembrane region" description="Helical" evidence="1">
    <location>
        <begin position="399"/>
        <end position="418"/>
    </location>
</feature>
<keyword evidence="1" id="KW-0812">Transmembrane</keyword>
<proteinExistence type="predicted"/>
<feature type="transmembrane region" description="Helical" evidence="1">
    <location>
        <begin position="276"/>
        <end position="295"/>
    </location>
</feature>
<feature type="transmembrane region" description="Helical" evidence="1">
    <location>
        <begin position="65"/>
        <end position="88"/>
    </location>
</feature>
<feature type="transmembrane region" description="Helical" evidence="1">
    <location>
        <begin position="424"/>
        <end position="443"/>
    </location>
</feature>
<evidence type="ECO:0008006" key="4">
    <source>
        <dbReference type="Google" id="ProtNLM"/>
    </source>
</evidence>
<feature type="transmembrane region" description="Helical" evidence="1">
    <location>
        <begin position="165"/>
        <end position="184"/>
    </location>
</feature>
<dbReference type="Pfam" id="PF16933">
    <property type="entry name" value="PelG"/>
    <property type="match status" value="1"/>
</dbReference>
<dbReference type="Proteomes" id="UP000197781">
    <property type="component" value="Chromosome"/>
</dbReference>